<reference evidence="3 4" key="1">
    <citation type="submission" date="2020-08" db="EMBL/GenBank/DDBJ databases">
        <title>Winkia gen. nov., sp. nov., isolated from faeces of the Anser albifrons in China.</title>
        <authorList>
            <person name="Liu Q."/>
        </authorList>
    </citation>
    <scope>NUCLEOTIDE SEQUENCE [LARGE SCALE GENOMIC DNA]</scope>
    <source>
        <strain evidence="3 4">C62</strain>
    </source>
</reference>
<evidence type="ECO:0008006" key="5">
    <source>
        <dbReference type="Google" id="ProtNLM"/>
    </source>
</evidence>
<evidence type="ECO:0000313" key="4">
    <source>
        <dbReference type="Proteomes" id="UP000627538"/>
    </source>
</evidence>
<proteinExistence type="predicted"/>
<evidence type="ECO:0000256" key="1">
    <source>
        <dbReference type="SAM" id="MobiDB-lite"/>
    </source>
</evidence>
<evidence type="ECO:0000256" key="2">
    <source>
        <dbReference type="SAM" id="SignalP"/>
    </source>
</evidence>
<name>A0A8I0GCU2_9ACTO</name>
<gene>
    <name evidence="3" type="ORF">H8R10_06110</name>
</gene>
<dbReference type="AlphaFoldDB" id="A0A8I0GCU2"/>
<dbReference type="RefSeq" id="WP_191071823.1">
    <property type="nucleotide sequence ID" value="NZ_CP060506.1"/>
</dbReference>
<protein>
    <recommendedName>
        <fullName evidence="5">Bacterial Ig-like domain-containing protein</fullName>
    </recommendedName>
</protein>
<keyword evidence="4" id="KW-1185">Reference proteome</keyword>
<feature type="chain" id="PRO_5034225343" description="Bacterial Ig-like domain-containing protein" evidence="2">
    <location>
        <begin position="24"/>
        <end position="373"/>
    </location>
</feature>
<dbReference type="EMBL" id="JACRUO010000001">
    <property type="protein sequence ID" value="MBD3689800.1"/>
    <property type="molecule type" value="Genomic_DNA"/>
</dbReference>
<evidence type="ECO:0000313" key="3">
    <source>
        <dbReference type="EMBL" id="MBD3689800.1"/>
    </source>
</evidence>
<keyword evidence="2" id="KW-0732">Signal</keyword>
<accession>A0A8I0GCU2</accession>
<comment type="caution">
    <text evidence="3">The sequence shown here is derived from an EMBL/GenBank/DDBJ whole genome shotgun (WGS) entry which is preliminary data.</text>
</comment>
<sequence>MWAATVMALGVVLAISPTVLSHADTQRHVTWVPLSANHPGANLVRSADGARHSVCATDRQTDGTERGGAFTYSSSQIISPGQPYVSNAQTFMVTDAQRGSVEVITGDAAAQVAYLLDVGYNPARYPDAGYQLDPEAATAAVYVLAPRASGVTDPATFRAKGTETLTTIAPHVGPYSLPDPQITFDTAEAASPSTGVVRVSPPRSAAGTIMTGVALTVSLEGARTVEGDKAKVSVTSTTEPVDVPIHIDSEHVVASVSATGLPATTYEVWESPDHQDRLVTGEPTSLNARASADRPTKPQTPPPPSTPPTPATPPEPTPPPTPTPPPPVLTPTREATPQLAETGPIAQRAIGAGLALIGSGMLLTAWRARRRSA</sequence>
<feature type="compositionally biased region" description="Pro residues" evidence="1">
    <location>
        <begin position="298"/>
        <end position="329"/>
    </location>
</feature>
<organism evidence="3 4">
    <name type="scientific">Nanchangia anserum</name>
    <dbReference type="NCBI Taxonomy" id="2692125"/>
    <lineage>
        <taxon>Bacteria</taxon>
        <taxon>Bacillati</taxon>
        <taxon>Actinomycetota</taxon>
        <taxon>Actinomycetes</taxon>
        <taxon>Actinomycetales</taxon>
        <taxon>Actinomycetaceae</taxon>
        <taxon>Nanchangia</taxon>
    </lineage>
</organism>
<feature type="signal peptide" evidence="2">
    <location>
        <begin position="1"/>
        <end position="23"/>
    </location>
</feature>
<dbReference type="Proteomes" id="UP000627538">
    <property type="component" value="Unassembled WGS sequence"/>
</dbReference>
<feature type="region of interest" description="Disordered" evidence="1">
    <location>
        <begin position="286"/>
        <end position="344"/>
    </location>
</feature>